<keyword evidence="3" id="KW-1185">Reference proteome</keyword>
<dbReference type="EMBL" id="BJCL01000001">
    <property type="protein sequence ID" value="GCL61120.1"/>
    <property type="molecule type" value="Genomic_DNA"/>
</dbReference>
<sequence>MADAPPDDSGFLSRWSRRKALVRQGVAPVEPVPAAVAQPVSPTPVPPAPVAAAEPVSAVPEAPPPPTLADVALLTRDSDYTRFVAPGVDTGVKNAALKQLFTDPHFNLMDGLDTYIDDYGIPDPLPAGMLRQMVQSQALGLFADEPPTPDAAADAAPNPTPLAQATPDEDAALRLQPHDAAGPASAGQGPGPDAGRQC</sequence>
<protein>
    <recommendedName>
        <fullName evidence="4">DUF3306 domain-containing protein</fullName>
    </recommendedName>
</protein>
<name>A0A480AK74_9BURK</name>
<dbReference type="RefSeq" id="WP_137730901.1">
    <property type="nucleotide sequence ID" value="NZ_BJCL01000001.1"/>
</dbReference>
<evidence type="ECO:0000313" key="2">
    <source>
        <dbReference type="EMBL" id="GCL61120.1"/>
    </source>
</evidence>
<evidence type="ECO:0000256" key="1">
    <source>
        <dbReference type="SAM" id="MobiDB-lite"/>
    </source>
</evidence>
<dbReference type="OrthoDB" id="8776025at2"/>
<feature type="compositionally biased region" description="Low complexity" evidence="1">
    <location>
        <begin position="31"/>
        <end position="40"/>
    </location>
</feature>
<dbReference type="Proteomes" id="UP000301751">
    <property type="component" value="Unassembled WGS sequence"/>
</dbReference>
<dbReference type="InterPro" id="IPR021735">
    <property type="entry name" value="DUF3306"/>
</dbReference>
<gene>
    <name evidence="2" type="ORF">AQPW35_02010</name>
</gene>
<evidence type="ECO:0000313" key="3">
    <source>
        <dbReference type="Proteomes" id="UP000301751"/>
    </source>
</evidence>
<feature type="region of interest" description="Disordered" evidence="1">
    <location>
        <begin position="31"/>
        <end position="51"/>
    </location>
</feature>
<organism evidence="2 3">
    <name type="scientific">Pseudaquabacterium pictum</name>
    <dbReference type="NCBI Taxonomy" id="2315236"/>
    <lineage>
        <taxon>Bacteria</taxon>
        <taxon>Pseudomonadati</taxon>
        <taxon>Pseudomonadota</taxon>
        <taxon>Betaproteobacteria</taxon>
        <taxon>Burkholderiales</taxon>
        <taxon>Sphaerotilaceae</taxon>
        <taxon>Pseudaquabacterium</taxon>
    </lineage>
</organism>
<dbReference type="Pfam" id="PF11748">
    <property type="entry name" value="DUF3306"/>
    <property type="match status" value="1"/>
</dbReference>
<evidence type="ECO:0008006" key="4">
    <source>
        <dbReference type="Google" id="ProtNLM"/>
    </source>
</evidence>
<proteinExistence type="predicted"/>
<comment type="caution">
    <text evidence="2">The sequence shown here is derived from an EMBL/GenBank/DDBJ whole genome shotgun (WGS) entry which is preliminary data.</text>
</comment>
<accession>A0A480AK74</accession>
<feature type="region of interest" description="Disordered" evidence="1">
    <location>
        <begin position="142"/>
        <end position="198"/>
    </location>
</feature>
<reference evidence="3" key="1">
    <citation type="submission" date="2019-03" db="EMBL/GenBank/DDBJ databases">
        <title>Aquabacterium pictum sp.nov., the first bacteriochlorophyll a-containing freshwater bacterium in the genus Aquabacterium of the class Betaproteobacteria.</title>
        <authorList>
            <person name="Hirose S."/>
            <person name="Tank M."/>
            <person name="Hara E."/>
            <person name="Tamaki H."/>
            <person name="Takaichi S."/>
            <person name="Haruta S."/>
            <person name="Hanada S."/>
        </authorList>
    </citation>
    <scope>NUCLEOTIDE SEQUENCE [LARGE SCALE GENOMIC DNA]</scope>
    <source>
        <strain evidence="3">W35</strain>
    </source>
</reference>
<dbReference type="AlphaFoldDB" id="A0A480AK74"/>
<feature type="compositionally biased region" description="Low complexity" evidence="1">
    <location>
        <begin position="180"/>
        <end position="198"/>
    </location>
</feature>